<keyword evidence="4" id="KW-0677">Repeat</keyword>
<comment type="subcellular location">
    <subcellularLocation>
        <location evidence="1">Nucleus</location>
    </subcellularLocation>
</comment>
<dbReference type="GO" id="GO:0042393">
    <property type="term" value="F:histone binding"/>
    <property type="evidence" value="ECO:0007669"/>
    <property type="project" value="TreeGrafter"/>
</dbReference>
<dbReference type="InterPro" id="IPR027417">
    <property type="entry name" value="P-loop_NTPase"/>
</dbReference>
<dbReference type="PROSITE" id="PS51194">
    <property type="entry name" value="HELICASE_CTER"/>
    <property type="match status" value="1"/>
</dbReference>
<keyword evidence="2" id="KW-0597">Phosphoprotein</keyword>
<evidence type="ECO:0000256" key="12">
    <source>
        <dbReference type="ARBA" id="ARBA00023163"/>
    </source>
</evidence>
<keyword evidence="6 14" id="KW-0863">Zinc-finger</keyword>
<protein>
    <submittedName>
        <fullName evidence="20">CHD5</fullName>
    </submittedName>
</protein>
<accession>A0A7J7KNM2</accession>
<dbReference type="Gene3D" id="3.40.50.10810">
    <property type="entry name" value="Tandem AAA-ATPase domain"/>
    <property type="match status" value="1"/>
</dbReference>
<evidence type="ECO:0000256" key="6">
    <source>
        <dbReference type="ARBA" id="ARBA00022771"/>
    </source>
</evidence>
<keyword evidence="8" id="KW-0862">Zinc</keyword>
<keyword evidence="21" id="KW-1185">Reference proteome</keyword>
<dbReference type="CDD" id="cd15531">
    <property type="entry name" value="PHD1_CHD_II"/>
    <property type="match status" value="1"/>
</dbReference>
<feature type="compositionally biased region" description="Polar residues" evidence="15">
    <location>
        <begin position="228"/>
        <end position="237"/>
    </location>
</feature>
<keyword evidence="13" id="KW-0539">Nucleus</keyword>
<dbReference type="SMART" id="SM00490">
    <property type="entry name" value="HELICc"/>
    <property type="match status" value="1"/>
</dbReference>
<dbReference type="InterPro" id="IPR049730">
    <property type="entry name" value="SNF2/RAD54-like_C"/>
</dbReference>
<dbReference type="Pfam" id="PF00271">
    <property type="entry name" value="Helicase_C"/>
    <property type="match status" value="1"/>
</dbReference>
<evidence type="ECO:0000256" key="10">
    <source>
        <dbReference type="ARBA" id="ARBA00023015"/>
    </source>
</evidence>
<evidence type="ECO:0000256" key="2">
    <source>
        <dbReference type="ARBA" id="ARBA00022553"/>
    </source>
</evidence>
<dbReference type="InterPro" id="IPR038718">
    <property type="entry name" value="SNF2-like_sf"/>
</dbReference>
<keyword evidence="3" id="KW-0479">Metal-binding</keyword>
<evidence type="ECO:0000256" key="15">
    <source>
        <dbReference type="SAM" id="MobiDB-lite"/>
    </source>
</evidence>
<keyword evidence="5" id="KW-0547">Nucleotide-binding</keyword>
<dbReference type="Pfam" id="PF08073">
    <property type="entry name" value="CHDNT"/>
    <property type="match status" value="1"/>
</dbReference>
<feature type="region of interest" description="Disordered" evidence="15">
    <location>
        <begin position="574"/>
        <end position="601"/>
    </location>
</feature>
<dbReference type="SUPFAM" id="SSF52540">
    <property type="entry name" value="P-loop containing nucleoside triphosphate hydrolases"/>
    <property type="match status" value="2"/>
</dbReference>
<keyword evidence="7" id="KW-0378">Hydrolase</keyword>
<dbReference type="OrthoDB" id="5857104at2759"/>
<dbReference type="InterPro" id="IPR009463">
    <property type="entry name" value="DUF1087"/>
</dbReference>
<feature type="compositionally biased region" description="Acidic residues" evidence="15">
    <location>
        <begin position="15"/>
        <end position="27"/>
    </location>
</feature>
<feature type="compositionally biased region" description="Basic residues" evidence="15">
    <location>
        <begin position="578"/>
        <end position="591"/>
    </location>
</feature>
<dbReference type="InterPro" id="IPR000330">
    <property type="entry name" value="SNF2_N"/>
</dbReference>
<dbReference type="GO" id="GO:0140658">
    <property type="term" value="F:ATP-dependent chromatin remodeler activity"/>
    <property type="evidence" value="ECO:0007669"/>
    <property type="project" value="TreeGrafter"/>
</dbReference>
<evidence type="ECO:0000256" key="3">
    <source>
        <dbReference type="ARBA" id="ARBA00022723"/>
    </source>
</evidence>
<dbReference type="FunFam" id="3.30.40.10:FF:000001">
    <property type="entry name" value="chromodomain-helicase-DNA-binding protein 3 isoform X1"/>
    <property type="match status" value="1"/>
</dbReference>
<dbReference type="GO" id="GO:0000785">
    <property type="term" value="C:chromatin"/>
    <property type="evidence" value="ECO:0007669"/>
    <property type="project" value="TreeGrafter"/>
</dbReference>
<dbReference type="SMART" id="SM00298">
    <property type="entry name" value="CHROMO"/>
    <property type="match status" value="2"/>
</dbReference>
<evidence type="ECO:0000259" key="19">
    <source>
        <dbReference type="PROSITE" id="PS51194"/>
    </source>
</evidence>
<feature type="region of interest" description="Disordered" evidence="15">
    <location>
        <begin position="1"/>
        <end position="83"/>
    </location>
</feature>
<feature type="region of interest" description="Disordered" evidence="15">
    <location>
        <begin position="1177"/>
        <end position="1198"/>
    </location>
</feature>
<dbReference type="PANTHER" id="PTHR45623:SF17">
    <property type="entry name" value="CHROMODOMAIN-HELICASE-DNA-BINDING PROTEIN 3-RELATED"/>
    <property type="match status" value="1"/>
</dbReference>
<dbReference type="Proteomes" id="UP000593567">
    <property type="component" value="Unassembled WGS sequence"/>
</dbReference>
<feature type="region of interest" description="Disordered" evidence="15">
    <location>
        <begin position="160"/>
        <end position="215"/>
    </location>
</feature>
<dbReference type="Gene3D" id="3.40.50.300">
    <property type="entry name" value="P-loop containing nucleotide triphosphate hydrolases"/>
    <property type="match status" value="1"/>
</dbReference>
<dbReference type="SUPFAM" id="SSF57903">
    <property type="entry name" value="FYVE/PHD zinc finger"/>
    <property type="match status" value="2"/>
</dbReference>
<dbReference type="CDD" id="cd18667">
    <property type="entry name" value="CD1_tandem_CHD3-4_like"/>
    <property type="match status" value="1"/>
</dbReference>
<evidence type="ECO:0000256" key="11">
    <source>
        <dbReference type="ARBA" id="ARBA00023125"/>
    </source>
</evidence>
<evidence type="ECO:0000256" key="1">
    <source>
        <dbReference type="ARBA" id="ARBA00004123"/>
    </source>
</evidence>
<dbReference type="InterPro" id="IPR000953">
    <property type="entry name" value="Chromo/chromo_shadow_dom"/>
</dbReference>
<dbReference type="SMART" id="SM00249">
    <property type="entry name" value="PHD"/>
    <property type="match status" value="2"/>
</dbReference>
<feature type="domain" description="Helicase C-terminal" evidence="19">
    <location>
        <begin position="950"/>
        <end position="1099"/>
    </location>
</feature>
<reference evidence="20" key="1">
    <citation type="submission" date="2020-06" db="EMBL/GenBank/DDBJ databases">
        <title>Draft genome of Bugula neritina, a colonial animal packing powerful symbionts and potential medicines.</title>
        <authorList>
            <person name="Rayko M."/>
        </authorList>
    </citation>
    <scope>NUCLEOTIDE SEQUENCE [LARGE SCALE GENOMIC DNA]</scope>
    <source>
        <strain evidence="20">Kwan_BN1</strain>
    </source>
</reference>
<dbReference type="PROSITE" id="PS51192">
    <property type="entry name" value="HELICASE_ATP_BIND_1"/>
    <property type="match status" value="1"/>
</dbReference>
<dbReference type="GO" id="GO:0008270">
    <property type="term" value="F:zinc ion binding"/>
    <property type="evidence" value="ECO:0007669"/>
    <property type="project" value="UniProtKB-KW"/>
</dbReference>
<evidence type="ECO:0000256" key="8">
    <source>
        <dbReference type="ARBA" id="ARBA00022833"/>
    </source>
</evidence>
<sequence>MATSRKDMDDHQSDGDLEEDENNEVDDTSISTKKGRKRKSVASEKKKAKKKKRTTEHVDNEVSQEDSEYEITTPKEKSRKASKVVKSSAELCLDWQIEDVELEYDEEDFSTLTTFKLFSENIKPLVVADNAKLTGHKLNKFLQAKYREFVMQVPPVERGNYDTAGVEWPGEEEEEEDTEATSKGKRKGRVAPLKIKIGRKKKQKGSDNEDYNTSDEEFEKQLLEASAVANSPSETGSNRGGKAKTKVGRGQGKPPKKKSNRHLKKTHKFPSDPDAEGYETDHQDYCEVCQQGGEIMLCDTCPRAYHLVCLEPPLEEAPEGKWSCPHCEKEGIEEQEEDEHAEFCRVCKDGGELLCCDLCPSAYHIKCLKPPLLEIPDGEWHCPRCSAEPLQGKVQKILTWRWKEPPTMKDSKDELDHTHSPVKGNFDREREFFIKWHDMSYWHCAWISEVRVEVYHPAIIRNYVRKNDMDEPPPLEDGSSYGQKNKHKNRQNDPHNLEERFYRYGVKPEWLQVHRIINHRTTRDGTTWFLTKWKDLGYDAATWETDESDIADFQIEIDKYMANREVMLGEQKELEKAKNKKGAKSSKNKSKRFPDKPTADCRRKYEKQPEYIDSTGGTLHAYQLEGINWLRFSWSNGTDTILADEMGLGKTIQTITFLYSLYKEGHARGPFLVSAPLSTIINWEREFEFWAPDFYVVTYCGDKDSRQVIRENEFSLTENAIRQGAKASKLKQGCNVKFHVLLTSYELISIDSALLGSVNWDVLVVDEAHRLKNNQSKFFKVLSSYGISYKLLLTGTPLQNNLEELFNLLNFLSPQNFQDLQNFLDEFADVSKEEQITKLHDMLGPHLLRRLKSDVLQGMPGKSEFIIRVELSPMQKKYYKYILTRNFEALNAKGAKGKNNQVSLLNIMMDLKKCANHPYLFPSAADEAVKYPNGMYEAQALMKASGKTELLAKMLKKCKEDNHRVLIFSQMTKLLDILEDFLEGLGYRYERIDGGITGQLRQEAIDRFNAPDSPQFVFLLSTKAGGLGINLATADTVIIYDSDWNPHNDIQAFSRAHRIGQANRVMIYRFVTRNTVEERITQVAKKKMMLTHLVVRPGMGGANTGTMSKQELDDILKFGTEELFKDDKDEKEDEHRIVYDDEAVSKLLDRTQEGQEEKEHEMNDYFRSFKVATYNVKEGDSSDEDEEEREVLKQEAEHADPAYWEKLLRHHYEQQQEDVQRTLGKGKRVRKQVNYSDVDGGRNNVQHDTDWNQDASDFDSDYSHSGDTDDEYEENKDGTPAMAGGRRKHREKDRPLPPLLSRVNGQIEHV</sequence>
<dbReference type="CDD" id="cd17994">
    <property type="entry name" value="DEXHc_CHD3_4_5"/>
    <property type="match status" value="1"/>
</dbReference>
<keyword evidence="9" id="KW-0067">ATP-binding</keyword>
<name>A0A7J7KNM2_BUGNE</name>
<organism evidence="20 21">
    <name type="scientific">Bugula neritina</name>
    <name type="common">Brown bryozoan</name>
    <name type="synonym">Sertularia neritina</name>
    <dbReference type="NCBI Taxonomy" id="10212"/>
    <lineage>
        <taxon>Eukaryota</taxon>
        <taxon>Metazoa</taxon>
        <taxon>Spiralia</taxon>
        <taxon>Lophotrochozoa</taxon>
        <taxon>Bryozoa</taxon>
        <taxon>Gymnolaemata</taxon>
        <taxon>Cheilostomatida</taxon>
        <taxon>Flustrina</taxon>
        <taxon>Buguloidea</taxon>
        <taxon>Bugulidae</taxon>
        <taxon>Bugula</taxon>
    </lineage>
</organism>
<evidence type="ECO:0000259" key="18">
    <source>
        <dbReference type="PROSITE" id="PS51192"/>
    </source>
</evidence>
<keyword evidence="12" id="KW-0804">Transcription</keyword>
<dbReference type="CDD" id="cd18793">
    <property type="entry name" value="SF2_C_SNF"/>
    <property type="match status" value="1"/>
</dbReference>
<feature type="compositionally biased region" description="Basic and acidic residues" evidence="15">
    <location>
        <begin position="1"/>
        <end position="14"/>
    </location>
</feature>
<evidence type="ECO:0000256" key="4">
    <source>
        <dbReference type="ARBA" id="ARBA00022737"/>
    </source>
</evidence>
<dbReference type="InterPro" id="IPR014001">
    <property type="entry name" value="Helicase_ATP-bd"/>
</dbReference>
<dbReference type="GO" id="GO:0005524">
    <property type="term" value="F:ATP binding"/>
    <property type="evidence" value="ECO:0007669"/>
    <property type="project" value="UniProtKB-KW"/>
</dbReference>
<dbReference type="FunFam" id="3.40.50.300:FF:000015">
    <property type="entry name" value="chromodomain-helicase-DNA-binding protein 9 isoform X1"/>
    <property type="match status" value="1"/>
</dbReference>
<evidence type="ECO:0000256" key="5">
    <source>
        <dbReference type="ARBA" id="ARBA00022741"/>
    </source>
</evidence>
<feature type="compositionally biased region" description="Basic residues" evidence="15">
    <location>
        <begin position="254"/>
        <end position="268"/>
    </location>
</feature>
<dbReference type="GO" id="GO:0005634">
    <property type="term" value="C:nucleus"/>
    <property type="evidence" value="ECO:0007669"/>
    <property type="project" value="UniProtKB-SubCell"/>
</dbReference>
<feature type="domain" description="PHD-type" evidence="17">
    <location>
        <begin position="283"/>
        <end position="330"/>
    </location>
</feature>
<comment type="caution">
    <text evidence="20">The sequence shown here is derived from an EMBL/GenBank/DDBJ whole genome shotgun (WGS) entry which is preliminary data.</text>
</comment>
<dbReference type="InterPro" id="IPR016197">
    <property type="entry name" value="Chromo-like_dom_sf"/>
</dbReference>
<feature type="region of interest" description="Disordered" evidence="15">
    <location>
        <begin position="467"/>
        <end position="497"/>
    </location>
</feature>
<evidence type="ECO:0000256" key="9">
    <source>
        <dbReference type="ARBA" id="ARBA00022840"/>
    </source>
</evidence>
<dbReference type="PROSITE" id="PS50013">
    <property type="entry name" value="CHROMO_2"/>
    <property type="match status" value="2"/>
</dbReference>
<dbReference type="CDD" id="cd15532">
    <property type="entry name" value="PHD2_CHD_II"/>
    <property type="match status" value="1"/>
</dbReference>
<dbReference type="InterPro" id="IPR023780">
    <property type="entry name" value="Chromo_domain"/>
</dbReference>
<dbReference type="FunFam" id="3.40.50.10810:FF:000001">
    <property type="entry name" value="chromodomain-helicase-DNA-binding protein 3 isoform X1"/>
    <property type="match status" value="1"/>
</dbReference>
<feature type="domain" description="PHD-type" evidence="17">
    <location>
        <begin position="341"/>
        <end position="388"/>
    </location>
</feature>
<evidence type="ECO:0000259" key="16">
    <source>
        <dbReference type="PROSITE" id="PS50013"/>
    </source>
</evidence>
<dbReference type="InterPro" id="IPR012958">
    <property type="entry name" value="CHD_N"/>
</dbReference>
<dbReference type="InterPro" id="IPR013083">
    <property type="entry name" value="Znf_RING/FYVE/PHD"/>
</dbReference>
<dbReference type="SMART" id="SM01147">
    <property type="entry name" value="DUF1087"/>
    <property type="match status" value="1"/>
</dbReference>
<dbReference type="GO" id="GO:0003682">
    <property type="term" value="F:chromatin binding"/>
    <property type="evidence" value="ECO:0007669"/>
    <property type="project" value="TreeGrafter"/>
</dbReference>
<dbReference type="PROSITE" id="PS50016">
    <property type="entry name" value="ZF_PHD_2"/>
    <property type="match status" value="2"/>
</dbReference>
<dbReference type="InterPro" id="IPR011011">
    <property type="entry name" value="Znf_FYVE_PHD"/>
</dbReference>
<dbReference type="SUPFAM" id="SSF54160">
    <property type="entry name" value="Chromo domain-like"/>
    <property type="match status" value="2"/>
</dbReference>
<dbReference type="Pfam" id="PF00628">
    <property type="entry name" value="PHD"/>
    <property type="match status" value="2"/>
</dbReference>
<feature type="compositionally biased region" description="Basic and acidic residues" evidence="15">
    <location>
        <begin position="592"/>
        <end position="601"/>
    </location>
</feature>
<proteinExistence type="predicted"/>
<gene>
    <name evidence="20" type="ORF">EB796_001909</name>
</gene>
<keyword evidence="10" id="KW-0805">Transcription regulation</keyword>
<dbReference type="Pfam" id="PF00176">
    <property type="entry name" value="SNF2-rel_dom"/>
    <property type="match status" value="1"/>
</dbReference>
<feature type="region of interest" description="Disordered" evidence="15">
    <location>
        <begin position="1215"/>
        <end position="1310"/>
    </location>
</feature>
<dbReference type="Pfam" id="PF00385">
    <property type="entry name" value="Chromo"/>
    <property type="match status" value="1"/>
</dbReference>
<dbReference type="Pfam" id="PF06465">
    <property type="entry name" value="DUF1087"/>
    <property type="match status" value="1"/>
</dbReference>
<dbReference type="CDD" id="cd18662">
    <property type="entry name" value="CD2_tandem_CHD3-4_like"/>
    <property type="match status" value="1"/>
</dbReference>
<dbReference type="InterPro" id="IPR019787">
    <property type="entry name" value="Znf_PHD-finger"/>
</dbReference>
<dbReference type="Gene3D" id="2.40.50.40">
    <property type="match status" value="2"/>
</dbReference>
<dbReference type="Gene3D" id="3.30.40.10">
    <property type="entry name" value="Zinc/RING finger domain, C3HC4 (zinc finger)"/>
    <property type="match status" value="2"/>
</dbReference>
<dbReference type="SMART" id="SM00487">
    <property type="entry name" value="DEXDc"/>
    <property type="match status" value="1"/>
</dbReference>
<dbReference type="GO" id="GO:0003677">
    <property type="term" value="F:DNA binding"/>
    <property type="evidence" value="ECO:0007669"/>
    <property type="project" value="UniProtKB-KW"/>
</dbReference>
<feature type="compositionally biased region" description="Acidic residues" evidence="15">
    <location>
        <begin position="169"/>
        <end position="179"/>
    </location>
</feature>
<evidence type="ECO:0000256" key="13">
    <source>
        <dbReference type="ARBA" id="ARBA00023242"/>
    </source>
</evidence>
<feature type="domain" description="Chromo" evidence="16">
    <location>
        <begin position="511"/>
        <end position="572"/>
    </location>
</feature>
<evidence type="ECO:0000259" key="17">
    <source>
        <dbReference type="PROSITE" id="PS50016"/>
    </source>
</evidence>
<dbReference type="PANTHER" id="PTHR45623">
    <property type="entry name" value="CHROMODOMAIN-HELICASE-DNA-BINDING PROTEIN 3-RELATED-RELATED"/>
    <property type="match status" value="1"/>
</dbReference>
<evidence type="ECO:0000256" key="14">
    <source>
        <dbReference type="PROSITE-ProRule" id="PRU00146"/>
    </source>
</evidence>
<dbReference type="EMBL" id="VXIV02000212">
    <property type="protein sequence ID" value="KAF6039757.1"/>
    <property type="molecule type" value="Genomic_DNA"/>
</dbReference>
<dbReference type="InterPro" id="IPR001650">
    <property type="entry name" value="Helicase_C-like"/>
</dbReference>
<feature type="region of interest" description="Disordered" evidence="15">
    <location>
        <begin position="227"/>
        <end position="276"/>
    </location>
</feature>
<keyword evidence="11" id="KW-0238">DNA-binding</keyword>
<evidence type="ECO:0000313" key="20">
    <source>
        <dbReference type="EMBL" id="KAF6039757.1"/>
    </source>
</evidence>
<evidence type="ECO:0000256" key="7">
    <source>
        <dbReference type="ARBA" id="ARBA00022801"/>
    </source>
</evidence>
<dbReference type="GO" id="GO:0016887">
    <property type="term" value="F:ATP hydrolysis activity"/>
    <property type="evidence" value="ECO:0007669"/>
    <property type="project" value="TreeGrafter"/>
</dbReference>
<dbReference type="InterPro" id="IPR001965">
    <property type="entry name" value="Znf_PHD"/>
</dbReference>
<feature type="domain" description="Helicase ATP-binding" evidence="18">
    <location>
        <begin position="631"/>
        <end position="815"/>
    </location>
</feature>
<feature type="domain" description="Chromo" evidence="16">
    <location>
        <begin position="392"/>
        <end position="475"/>
    </location>
</feature>
<evidence type="ECO:0000313" key="21">
    <source>
        <dbReference type="Proteomes" id="UP000593567"/>
    </source>
</evidence>
<feature type="compositionally biased region" description="Basic residues" evidence="15">
    <location>
        <begin position="33"/>
        <end position="54"/>
    </location>
</feature>